<dbReference type="AlphaFoldDB" id="A0A1X0A927"/>
<dbReference type="EMBL" id="MVHE01000001">
    <property type="protein sequence ID" value="ORA26550.1"/>
    <property type="molecule type" value="Genomic_DNA"/>
</dbReference>
<proteinExistence type="predicted"/>
<dbReference type="RefSeq" id="WP_083111182.1">
    <property type="nucleotide sequence ID" value="NZ_JACKTS010000031.1"/>
</dbReference>
<organism evidence="2 3">
    <name type="scientific">Mycobacterium angelicum</name>
    <dbReference type="NCBI Taxonomy" id="470074"/>
    <lineage>
        <taxon>Bacteria</taxon>
        <taxon>Bacillati</taxon>
        <taxon>Actinomycetota</taxon>
        <taxon>Actinomycetes</taxon>
        <taxon>Mycobacteriales</taxon>
        <taxon>Mycobacteriaceae</taxon>
        <taxon>Mycobacterium</taxon>
    </lineage>
</organism>
<evidence type="ECO:0000313" key="3">
    <source>
        <dbReference type="Proteomes" id="UP000192284"/>
    </source>
</evidence>
<dbReference type="OrthoDB" id="3785441at2"/>
<protein>
    <submittedName>
        <fullName evidence="2">Uncharacterized protein</fullName>
    </submittedName>
</protein>
<accession>A0A1X0A927</accession>
<gene>
    <name evidence="2" type="ORF">BST12_01395</name>
</gene>
<dbReference type="NCBIfam" id="NF046112">
    <property type="entry name" value="MSMEG_6209_Nter"/>
    <property type="match status" value="1"/>
</dbReference>
<reference evidence="2 3" key="1">
    <citation type="submission" date="2017-02" db="EMBL/GenBank/DDBJ databases">
        <title>The new phylogeny of genus Mycobacterium.</title>
        <authorList>
            <person name="Tortoli E."/>
            <person name="Trovato A."/>
            <person name="Cirillo D.M."/>
        </authorList>
    </citation>
    <scope>NUCLEOTIDE SEQUENCE [LARGE SCALE GENOMIC DNA]</scope>
    <source>
        <strain evidence="2 3">DSM 45057</strain>
    </source>
</reference>
<dbReference type="Proteomes" id="UP000192284">
    <property type="component" value="Unassembled WGS sequence"/>
</dbReference>
<sequence length="77" mass="9076">MARHEGHGDEQRTARLRPQIRQCEEAAEQFVDAPLQTFVPILVEHIVRNRLMESRRQPRRPWAEPYAESMPKSAWAL</sequence>
<keyword evidence="3" id="KW-1185">Reference proteome</keyword>
<comment type="caution">
    <text evidence="2">The sequence shown here is derived from an EMBL/GenBank/DDBJ whole genome shotgun (WGS) entry which is preliminary data.</text>
</comment>
<evidence type="ECO:0000313" key="2">
    <source>
        <dbReference type="EMBL" id="ORA26550.1"/>
    </source>
</evidence>
<feature type="region of interest" description="Disordered" evidence="1">
    <location>
        <begin position="55"/>
        <end position="77"/>
    </location>
</feature>
<name>A0A1X0A927_MYCAN</name>
<evidence type="ECO:0000256" key="1">
    <source>
        <dbReference type="SAM" id="MobiDB-lite"/>
    </source>
</evidence>